<sequence>MKPPPQAVMILGLAAVVVPVPVAVVPPISALLAALRVTVEAPILQSEVPYGNLEALDQAQAPRILCSMAAFILRRMKIRSDRNMERPPMAFHNGHPTF</sequence>
<organism evidence="1 2">
    <name type="scientific">Hypsibius exemplaris</name>
    <name type="common">Freshwater tardigrade</name>
    <dbReference type="NCBI Taxonomy" id="2072580"/>
    <lineage>
        <taxon>Eukaryota</taxon>
        <taxon>Metazoa</taxon>
        <taxon>Ecdysozoa</taxon>
        <taxon>Tardigrada</taxon>
        <taxon>Eutardigrada</taxon>
        <taxon>Parachela</taxon>
        <taxon>Hypsibioidea</taxon>
        <taxon>Hypsibiidae</taxon>
        <taxon>Hypsibius</taxon>
    </lineage>
</organism>
<name>A0A1W0XEY8_HYPEX</name>
<evidence type="ECO:0000313" key="1">
    <source>
        <dbReference type="EMBL" id="OQV26049.1"/>
    </source>
</evidence>
<reference evidence="2" key="1">
    <citation type="submission" date="2017-01" db="EMBL/GenBank/DDBJ databases">
        <title>Comparative genomics of anhydrobiosis in the tardigrade Hypsibius dujardini.</title>
        <authorList>
            <person name="Yoshida Y."/>
            <person name="Koutsovoulos G."/>
            <person name="Laetsch D."/>
            <person name="Stevens L."/>
            <person name="Kumar S."/>
            <person name="Horikawa D."/>
            <person name="Ishino K."/>
            <person name="Komine S."/>
            <person name="Tomita M."/>
            <person name="Blaxter M."/>
            <person name="Arakawa K."/>
        </authorList>
    </citation>
    <scope>NUCLEOTIDE SEQUENCE [LARGE SCALE GENOMIC DNA]</scope>
    <source>
        <strain evidence="2">Z151</strain>
    </source>
</reference>
<comment type="caution">
    <text evidence="1">The sequence shown here is derived from an EMBL/GenBank/DDBJ whole genome shotgun (WGS) entry which is preliminary data.</text>
</comment>
<dbReference type="EMBL" id="MTYJ01000001">
    <property type="protein sequence ID" value="OQV26049.1"/>
    <property type="molecule type" value="Genomic_DNA"/>
</dbReference>
<gene>
    <name evidence="1" type="ORF">BV898_00179</name>
</gene>
<evidence type="ECO:0000313" key="2">
    <source>
        <dbReference type="Proteomes" id="UP000192578"/>
    </source>
</evidence>
<protein>
    <submittedName>
        <fullName evidence="1">Uncharacterized protein</fullName>
    </submittedName>
</protein>
<proteinExistence type="predicted"/>
<accession>A0A1W0XEY8</accession>
<keyword evidence="2" id="KW-1185">Reference proteome</keyword>
<dbReference type="Proteomes" id="UP000192578">
    <property type="component" value="Unassembled WGS sequence"/>
</dbReference>
<dbReference type="AlphaFoldDB" id="A0A1W0XEY8"/>